<keyword evidence="3" id="KW-1185">Reference proteome</keyword>
<dbReference type="OrthoDB" id="9930022at2759"/>
<dbReference type="HOGENOM" id="CLU_026673_3_4_1"/>
<dbReference type="SUPFAM" id="SSF50129">
    <property type="entry name" value="GroES-like"/>
    <property type="match status" value="1"/>
</dbReference>
<feature type="domain" description="Enoyl reductase (ER)" evidence="1">
    <location>
        <begin position="24"/>
        <end position="358"/>
    </location>
</feature>
<dbReference type="InterPro" id="IPR036291">
    <property type="entry name" value="NAD(P)-bd_dom_sf"/>
</dbReference>
<dbReference type="InterPro" id="IPR013154">
    <property type="entry name" value="ADH-like_N"/>
</dbReference>
<name>A0A0D2CMR6_9EURO</name>
<dbReference type="Gene3D" id="3.40.50.720">
    <property type="entry name" value="NAD(P)-binding Rossmann-like Domain"/>
    <property type="match status" value="1"/>
</dbReference>
<dbReference type="InterPro" id="IPR020843">
    <property type="entry name" value="ER"/>
</dbReference>
<dbReference type="VEuPathDB" id="FungiDB:PV07_03002"/>
<dbReference type="InterPro" id="IPR013149">
    <property type="entry name" value="ADH-like_C"/>
</dbReference>
<dbReference type="Gene3D" id="3.90.180.10">
    <property type="entry name" value="Medium-chain alcohol dehydrogenases, catalytic domain"/>
    <property type="match status" value="1"/>
</dbReference>
<protein>
    <recommendedName>
        <fullName evidence="1">Enoyl reductase (ER) domain-containing protein</fullName>
    </recommendedName>
</protein>
<dbReference type="EMBL" id="KN847041">
    <property type="protein sequence ID" value="KIW31345.1"/>
    <property type="molecule type" value="Genomic_DNA"/>
</dbReference>
<sequence length="365" mass="39288">MVEPVMASSTPAITSGYRIDLTAGSFDGLRLDTSLPVASLSPHDCLVAIHAVSLNYRDIAMPLRLYPAYTKEDVVPCSDGAGVVVAVGSQVESLKVGDKVCPTFFQDFEDGYPTKESRATSLGGLNDGVLRKHAVFGERGLIKLPAFLSAREASTLPCAALTAWNALFGVEGRALKRGDWVLTQGSGGVSIFALLFAKALGAHVVATTGDKGKEKRLHDLGADLVLNYREDPKWGIAARDHIEKQGGTGAQHIIEVAGETSMEQSLKAVAPEGIISIIGFLGGAGTGEKKTGFWDCFTSACLVRGVLVGSKRQFRDMLAFMEEKAVRPVIDEKVWRFEQAREAYEYFRAQKFFGKVVIDVEGVAK</sequence>
<dbReference type="Proteomes" id="UP000054466">
    <property type="component" value="Unassembled WGS sequence"/>
</dbReference>
<dbReference type="Pfam" id="PF08240">
    <property type="entry name" value="ADH_N"/>
    <property type="match status" value="1"/>
</dbReference>
<dbReference type="GeneID" id="27342196"/>
<dbReference type="AlphaFoldDB" id="A0A0D2CMR6"/>
<dbReference type="SUPFAM" id="SSF51735">
    <property type="entry name" value="NAD(P)-binding Rossmann-fold domains"/>
    <property type="match status" value="1"/>
</dbReference>
<dbReference type="InterPro" id="IPR052711">
    <property type="entry name" value="Zinc_ADH-like"/>
</dbReference>
<dbReference type="STRING" id="569365.A0A0D2CMR6"/>
<dbReference type="PANTHER" id="PTHR45033">
    <property type="match status" value="1"/>
</dbReference>
<evidence type="ECO:0000313" key="2">
    <source>
        <dbReference type="EMBL" id="KIW31345.1"/>
    </source>
</evidence>
<evidence type="ECO:0000259" key="1">
    <source>
        <dbReference type="SMART" id="SM00829"/>
    </source>
</evidence>
<dbReference type="PANTHER" id="PTHR45033:SF2">
    <property type="entry name" value="ZINC-TYPE ALCOHOL DEHYDROGENASE-LIKE PROTEIN C1773.06C"/>
    <property type="match status" value="1"/>
</dbReference>
<dbReference type="Pfam" id="PF00107">
    <property type="entry name" value="ADH_zinc_N"/>
    <property type="match status" value="1"/>
</dbReference>
<accession>A0A0D2CMR6</accession>
<dbReference type="CDD" id="cd08276">
    <property type="entry name" value="MDR7"/>
    <property type="match status" value="1"/>
</dbReference>
<evidence type="ECO:0000313" key="3">
    <source>
        <dbReference type="Proteomes" id="UP000054466"/>
    </source>
</evidence>
<dbReference type="GO" id="GO:0016491">
    <property type="term" value="F:oxidoreductase activity"/>
    <property type="evidence" value="ECO:0007669"/>
    <property type="project" value="InterPro"/>
</dbReference>
<organism evidence="2 3">
    <name type="scientific">Cladophialophora immunda</name>
    <dbReference type="NCBI Taxonomy" id="569365"/>
    <lineage>
        <taxon>Eukaryota</taxon>
        <taxon>Fungi</taxon>
        <taxon>Dikarya</taxon>
        <taxon>Ascomycota</taxon>
        <taxon>Pezizomycotina</taxon>
        <taxon>Eurotiomycetes</taxon>
        <taxon>Chaetothyriomycetidae</taxon>
        <taxon>Chaetothyriales</taxon>
        <taxon>Herpotrichiellaceae</taxon>
        <taxon>Cladophialophora</taxon>
    </lineage>
</organism>
<dbReference type="SMART" id="SM00829">
    <property type="entry name" value="PKS_ER"/>
    <property type="match status" value="1"/>
</dbReference>
<gene>
    <name evidence="2" type="ORF">PV07_03002</name>
</gene>
<proteinExistence type="predicted"/>
<dbReference type="InterPro" id="IPR011032">
    <property type="entry name" value="GroES-like_sf"/>
</dbReference>
<dbReference type="RefSeq" id="XP_016251561.1">
    <property type="nucleotide sequence ID" value="XM_016389659.1"/>
</dbReference>
<reference evidence="2 3" key="1">
    <citation type="submission" date="2015-01" db="EMBL/GenBank/DDBJ databases">
        <title>The Genome Sequence of Cladophialophora immunda CBS83496.</title>
        <authorList>
            <consortium name="The Broad Institute Genomics Platform"/>
            <person name="Cuomo C."/>
            <person name="de Hoog S."/>
            <person name="Gorbushina A."/>
            <person name="Stielow B."/>
            <person name="Teixiera M."/>
            <person name="Abouelleil A."/>
            <person name="Chapman S.B."/>
            <person name="Priest M."/>
            <person name="Young S.K."/>
            <person name="Wortman J."/>
            <person name="Nusbaum C."/>
            <person name="Birren B."/>
        </authorList>
    </citation>
    <scope>NUCLEOTIDE SEQUENCE [LARGE SCALE GENOMIC DNA]</scope>
    <source>
        <strain evidence="2 3">CBS 83496</strain>
    </source>
</reference>